<dbReference type="InterPro" id="IPR050273">
    <property type="entry name" value="GppA/Ppx_hydrolase"/>
</dbReference>
<dbReference type="Proteomes" id="UP000308838">
    <property type="component" value="Unassembled WGS sequence"/>
</dbReference>
<sequence>MLGIDLGSNTLRAVEMDEKFKKIKEYEFIIGAAKNLSKSGQISAEAIEKIKEALSVLSKEQNLHKAKAVATAAFRKASNTDEIFKDLKEQFGINFKVIDAKTEAKISVLGMKNALDNLGIKGHFAYCDLGGASCELSFDEHFQSFDFGIISFYEKCNFKNDYFTFSFRKILKKYPKFPYKLKDKKLKIHLLIQDKKLKNIALKAFDEVKELKKVFKKSKIKKVVLNSGVPTALAALKCGLDYERYDAKKINGKILHTQDFFKYAFKIWNMSEEEANFYLGKTRKKYLTAGCFLFFAIFDEEEFIVIDEGLREGLCIANL</sequence>
<evidence type="ECO:0000313" key="3">
    <source>
        <dbReference type="Proteomes" id="UP000308838"/>
    </source>
</evidence>
<name>A0A4U7BJM3_9BACT</name>
<dbReference type="OrthoDB" id="9793035at2"/>
<dbReference type="InterPro" id="IPR043129">
    <property type="entry name" value="ATPase_NBD"/>
</dbReference>
<dbReference type="AlphaFoldDB" id="A0A4U7BJM3"/>
<feature type="domain" description="Ppx/GppA phosphatase N-terminal" evidence="1">
    <location>
        <begin position="23"/>
        <end position="315"/>
    </location>
</feature>
<accession>A0A4U7BJM3</accession>
<evidence type="ECO:0000313" key="2">
    <source>
        <dbReference type="EMBL" id="TKX31789.1"/>
    </source>
</evidence>
<protein>
    <submittedName>
        <fullName evidence="2">Exopolyphosphatase</fullName>
    </submittedName>
</protein>
<keyword evidence="3" id="KW-1185">Reference proteome</keyword>
<dbReference type="InterPro" id="IPR003695">
    <property type="entry name" value="Ppx_GppA_N"/>
</dbReference>
<dbReference type="Pfam" id="PF02541">
    <property type="entry name" value="Ppx-GppA"/>
    <property type="match status" value="1"/>
</dbReference>
<dbReference type="PANTHER" id="PTHR30005:SF0">
    <property type="entry name" value="RETROGRADE REGULATION PROTEIN 2"/>
    <property type="match status" value="1"/>
</dbReference>
<gene>
    <name evidence="2" type="ORF">CQA69_01820</name>
</gene>
<comment type="caution">
    <text evidence="2">The sequence shown here is derived from an EMBL/GenBank/DDBJ whole genome shotgun (WGS) entry which is preliminary data.</text>
</comment>
<dbReference type="SUPFAM" id="SSF53067">
    <property type="entry name" value="Actin-like ATPase domain"/>
    <property type="match status" value="2"/>
</dbReference>
<dbReference type="Gene3D" id="3.30.420.150">
    <property type="entry name" value="Exopolyphosphatase. Domain 2"/>
    <property type="match status" value="1"/>
</dbReference>
<dbReference type="Gene3D" id="3.30.420.40">
    <property type="match status" value="1"/>
</dbReference>
<organism evidence="2 3">
    <name type="scientific">Campylobacter estrildidarum</name>
    <dbReference type="NCBI Taxonomy" id="2510189"/>
    <lineage>
        <taxon>Bacteria</taxon>
        <taxon>Pseudomonadati</taxon>
        <taxon>Campylobacterota</taxon>
        <taxon>Epsilonproteobacteria</taxon>
        <taxon>Campylobacterales</taxon>
        <taxon>Campylobacteraceae</taxon>
        <taxon>Campylobacter</taxon>
    </lineage>
</organism>
<dbReference type="PANTHER" id="PTHR30005">
    <property type="entry name" value="EXOPOLYPHOSPHATASE"/>
    <property type="match status" value="1"/>
</dbReference>
<proteinExistence type="predicted"/>
<dbReference type="RefSeq" id="WP_137620137.1">
    <property type="nucleotide sequence ID" value="NZ_NXLZ01000002.1"/>
</dbReference>
<dbReference type="EMBL" id="NXLZ01000002">
    <property type="protein sequence ID" value="TKX31789.1"/>
    <property type="molecule type" value="Genomic_DNA"/>
</dbReference>
<reference evidence="2 3" key="1">
    <citation type="submission" date="2018-05" db="EMBL/GenBank/DDBJ databases">
        <title>Novel Campyloabacter and Helicobacter Species and Strains.</title>
        <authorList>
            <person name="Mannion A.J."/>
            <person name="Shen Z."/>
            <person name="Fox J.G."/>
        </authorList>
    </citation>
    <scope>NUCLEOTIDE SEQUENCE [LARGE SCALE GENOMIC DNA]</scope>
    <source>
        <strain evidence="3">MIT17-664</strain>
    </source>
</reference>
<evidence type="ECO:0000259" key="1">
    <source>
        <dbReference type="Pfam" id="PF02541"/>
    </source>
</evidence>